<feature type="compositionally biased region" description="Polar residues" evidence="1">
    <location>
        <begin position="16"/>
        <end position="33"/>
    </location>
</feature>
<dbReference type="GeneID" id="27901578"/>
<dbReference type="OrthoDB" id="3648794at2759"/>
<reference evidence="2 3" key="1">
    <citation type="journal article" date="2012" name="PLoS Pathog.">
        <title>Diverse lifestyles and strategies of plant pathogenesis encoded in the genomes of eighteen Dothideomycetes fungi.</title>
        <authorList>
            <person name="Ohm R.A."/>
            <person name="Feau N."/>
            <person name="Henrissat B."/>
            <person name="Schoch C.L."/>
            <person name="Horwitz B.A."/>
            <person name="Barry K.W."/>
            <person name="Condon B.J."/>
            <person name="Copeland A.C."/>
            <person name="Dhillon B."/>
            <person name="Glaser F."/>
            <person name="Hesse C.N."/>
            <person name="Kosti I."/>
            <person name="LaButti K."/>
            <person name="Lindquist E.A."/>
            <person name="Lucas S."/>
            <person name="Salamov A.A."/>
            <person name="Bradshaw R.E."/>
            <person name="Ciuffetti L."/>
            <person name="Hamelin R.C."/>
            <person name="Kema G.H.J."/>
            <person name="Lawrence C."/>
            <person name="Scott J.A."/>
            <person name="Spatafora J.W."/>
            <person name="Turgeon B.G."/>
            <person name="de Wit P.J.G.M."/>
            <person name="Zhong S."/>
            <person name="Goodwin S.B."/>
            <person name="Grigoriev I.V."/>
        </authorList>
    </citation>
    <scope>NUCLEOTIDE SEQUENCE [LARGE SCALE GENOMIC DNA]</scope>
    <source>
        <strain evidence="2 3">SO2202</strain>
    </source>
</reference>
<keyword evidence="3" id="KW-1185">Reference proteome</keyword>
<proteinExistence type="predicted"/>
<sequence>MTMPPRARDPYARSRPTPNGRQSYDSAYSSSRDQISRAPSASSMSSRSPSPRRSRDRPRRRRRYSSYSRSRSPSPRRHRRAEPAYEDVLMPMPEDKPWFKKKTLWATLASAATIVAVMPTWKSANASRSSAKGSHRSADAAERSADASLRSARAVERSTKAVERSANAVVNTAVASGHQDHHGRYLGPHPGDRRREREDDRGRDDWGRAPPRRKEIEYDPLQRILQSANVPAGLPVKGT</sequence>
<feature type="compositionally biased region" description="Basic and acidic residues" evidence="1">
    <location>
        <begin position="1"/>
        <end position="12"/>
    </location>
</feature>
<feature type="compositionally biased region" description="Basic and acidic residues" evidence="1">
    <location>
        <begin position="153"/>
        <end position="163"/>
    </location>
</feature>
<evidence type="ECO:0000256" key="1">
    <source>
        <dbReference type="SAM" id="MobiDB-lite"/>
    </source>
</evidence>
<feature type="compositionally biased region" description="Basic residues" evidence="1">
    <location>
        <begin position="50"/>
        <end position="64"/>
    </location>
</feature>
<evidence type="ECO:0000313" key="3">
    <source>
        <dbReference type="Proteomes" id="UP000016931"/>
    </source>
</evidence>
<dbReference type="Proteomes" id="UP000016931">
    <property type="component" value="Unassembled WGS sequence"/>
</dbReference>
<dbReference type="RefSeq" id="XP_016764034.1">
    <property type="nucleotide sequence ID" value="XM_016904441.1"/>
</dbReference>
<dbReference type="AlphaFoldDB" id="M3CQG3"/>
<feature type="region of interest" description="Disordered" evidence="1">
    <location>
        <begin position="123"/>
        <end position="239"/>
    </location>
</feature>
<feature type="region of interest" description="Disordered" evidence="1">
    <location>
        <begin position="1"/>
        <end position="89"/>
    </location>
</feature>
<gene>
    <name evidence="2" type="ORF">SEPMUDRAFT_147655</name>
</gene>
<name>M3CQG3_SPHMS</name>
<accession>M3CQG3</accession>
<feature type="compositionally biased region" description="Low complexity" evidence="1">
    <location>
        <begin position="36"/>
        <end position="49"/>
    </location>
</feature>
<dbReference type="HOGENOM" id="CLU_1161763_0_0_1"/>
<feature type="compositionally biased region" description="Polar residues" evidence="1">
    <location>
        <begin position="123"/>
        <end position="132"/>
    </location>
</feature>
<feature type="compositionally biased region" description="Low complexity" evidence="1">
    <location>
        <begin position="166"/>
        <end position="175"/>
    </location>
</feature>
<dbReference type="EMBL" id="KB456261">
    <property type="protein sequence ID" value="EMF15913.1"/>
    <property type="molecule type" value="Genomic_DNA"/>
</dbReference>
<dbReference type="eggNOG" id="ENOG502RMDV">
    <property type="taxonomic scope" value="Eukaryota"/>
</dbReference>
<dbReference type="OMA" id="EYEPIRG"/>
<feature type="compositionally biased region" description="Basic and acidic residues" evidence="1">
    <location>
        <begin position="190"/>
        <end position="217"/>
    </location>
</feature>
<feature type="compositionally biased region" description="Basic and acidic residues" evidence="1">
    <location>
        <begin position="136"/>
        <end position="145"/>
    </location>
</feature>
<protein>
    <submittedName>
        <fullName evidence="2">Uncharacterized protein</fullName>
    </submittedName>
</protein>
<organism evidence="2 3">
    <name type="scientific">Sphaerulina musiva (strain SO2202)</name>
    <name type="common">Poplar stem canker fungus</name>
    <name type="synonym">Septoria musiva</name>
    <dbReference type="NCBI Taxonomy" id="692275"/>
    <lineage>
        <taxon>Eukaryota</taxon>
        <taxon>Fungi</taxon>
        <taxon>Dikarya</taxon>
        <taxon>Ascomycota</taxon>
        <taxon>Pezizomycotina</taxon>
        <taxon>Dothideomycetes</taxon>
        <taxon>Dothideomycetidae</taxon>
        <taxon>Mycosphaerellales</taxon>
        <taxon>Mycosphaerellaceae</taxon>
        <taxon>Sphaerulina</taxon>
    </lineage>
</organism>
<evidence type="ECO:0000313" key="2">
    <source>
        <dbReference type="EMBL" id="EMF15913.1"/>
    </source>
</evidence>